<name>A0A0F9HKD8_9ZZZZ</name>
<dbReference type="EMBL" id="LAZR01016633">
    <property type="protein sequence ID" value="KKM03662.1"/>
    <property type="molecule type" value="Genomic_DNA"/>
</dbReference>
<organism evidence="1">
    <name type="scientific">marine sediment metagenome</name>
    <dbReference type="NCBI Taxonomy" id="412755"/>
    <lineage>
        <taxon>unclassified sequences</taxon>
        <taxon>metagenomes</taxon>
        <taxon>ecological metagenomes</taxon>
    </lineage>
</organism>
<evidence type="ECO:0000313" key="1">
    <source>
        <dbReference type="EMBL" id="KKM03662.1"/>
    </source>
</evidence>
<accession>A0A0F9HKD8</accession>
<comment type="caution">
    <text evidence="1">The sequence shown here is derived from an EMBL/GenBank/DDBJ whole genome shotgun (WGS) entry which is preliminary data.</text>
</comment>
<dbReference type="AlphaFoldDB" id="A0A0F9HKD8"/>
<reference evidence="1" key="1">
    <citation type="journal article" date="2015" name="Nature">
        <title>Complex archaea that bridge the gap between prokaryotes and eukaryotes.</title>
        <authorList>
            <person name="Spang A."/>
            <person name="Saw J.H."/>
            <person name="Jorgensen S.L."/>
            <person name="Zaremba-Niedzwiedzka K."/>
            <person name="Martijn J."/>
            <person name="Lind A.E."/>
            <person name="van Eijk R."/>
            <person name="Schleper C."/>
            <person name="Guy L."/>
            <person name="Ettema T.J."/>
        </authorList>
    </citation>
    <scope>NUCLEOTIDE SEQUENCE</scope>
</reference>
<gene>
    <name evidence="1" type="ORF">LCGC14_1772180</name>
</gene>
<sequence length="53" mass="6219">MKTIRIIQQGDRWMAYFSDDKLLLPTPFSPRSHTFEEVRSILMAKNSGYIVTE</sequence>
<proteinExistence type="predicted"/>
<protein>
    <submittedName>
        <fullName evidence="1">Uncharacterized protein</fullName>
    </submittedName>
</protein>